<dbReference type="EMBL" id="JAUKPO010000074">
    <property type="protein sequence ID" value="MDO1451638.1"/>
    <property type="molecule type" value="Genomic_DNA"/>
</dbReference>
<dbReference type="RefSeq" id="WP_302042434.1">
    <property type="nucleotide sequence ID" value="NZ_JAUKPO010000074.1"/>
</dbReference>
<dbReference type="InterPro" id="IPR012337">
    <property type="entry name" value="RNaseH-like_sf"/>
</dbReference>
<dbReference type="SUPFAM" id="SSF53098">
    <property type="entry name" value="Ribonuclease H-like"/>
    <property type="match status" value="1"/>
</dbReference>
<evidence type="ECO:0000313" key="3">
    <source>
        <dbReference type="Proteomes" id="UP001168528"/>
    </source>
</evidence>
<evidence type="ECO:0000259" key="1">
    <source>
        <dbReference type="Pfam" id="PF13546"/>
    </source>
</evidence>
<keyword evidence="3" id="KW-1185">Reference proteome</keyword>
<sequence length="449" mass="51023">MTTYPEEFLRVIIPFGKLFSKPVFKHVKLMLAGAIPAPGKRTVSALLCIVGLSREKKFHKYHRVLSLACWSAQKASLVLLTELLKCFLPEGPVIVGIDETLERRWGRKIEQRGIYRDSVRSSNSQFVKSSGLRWISLMLLVPVSWAKRVWALPFLTVLAASERYNQGHGKKHKKLTDWARQMLLQLNRWLPKREIIAVGDSSYAVIDLLAALAGKVSFITRLRLDAALYEPLPLRREGQVGRSRKKGKRLPTLTQVAQQADTEWQRIVFSHWYGHKEKCMQVATGRALWYHSGKPPVAIQWVLLRDPEGKLGTSALLSTDLTLTAEQSINYFVRRWSIEVTFQEVRAHLGVETQRQWSAKAIARSTPVLLGLFSLITLIADSLQGQGKLQISQAAWYEKKHPTFSDAIACVRQLLWQESSFCMSAQKDDMVKLPRGQLLLFQQALTWAA</sequence>
<name>A0ABT8RHS3_9BACT</name>
<dbReference type="Pfam" id="PF13546">
    <property type="entry name" value="DDE_5"/>
    <property type="match status" value="1"/>
</dbReference>
<accession>A0ABT8RHS3</accession>
<evidence type="ECO:0000313" key="2">
    <source>
        <dbReference type="EMBL" id="MDO1451638.1"/>
    </source>
</evidence>
<organism evidence="2 3">
    <name type="scientific">Rhodocytophaga aerolata</name>
    <dbReference type="NCBI Taxonomy" id="455078"/>
    <lineage>
        <taxon>Bacteria</taxon>
        <taxon>Pseudomonadati</taxon>
        <taxon>Bacteroidota</taxon>
        <taxon>Cytophagia</taxon>
        <taxon>Cytophagales</taxon>
        <taxon>Rhodocytophagaceae</taxon>
        <taxon>Rhodocytophaga</taxon>
    </lineage>
</organism>
<dbReference type="InterPro" id="IPR038721">
    <property type="entry name" value="IS701-like_DDE_dom"/>
</dbReference>
<dbReference type="Proteomes" id="UP001168528">
    <property type="component" value="Unassembled WGS sequence"/>
</dbReference>
<comment type="caution">
    <text evidence="2">The sequence shown here is derived from an EMBL/GenBank/DDBJ whole genome shotgun (WGS) entry which is preliminary data.</text>
</comment>
<feature type="domain" description="Transposase IS701-like DDE" evidence="1">
    <location>
        <begin position="25"/>
        <end position="267"/>
    </location>
</feature>
<dbReference type="Gene3D" id="3.90.350.10">
    <property type="entry name" value="Transposase Inhibitor Protein From Tn5, Chain A, domain 1"/>
    <property type="match status" value="1"/>
</dbReference>
<protein>
    <submittedName>
        <fullName evidence="2">Transposase</fullName>
    </submittedName>
</protein>
<proteinExistence type="predicted"/>
<gene>
    <name evidence="2" type="ORF">Q0590_35525</name>
</gene>
<reference evidence="2" key="1">
    <citation type="submission" date="2023-07" db="EMBL/GenBank/DDBJ databases">
        <title>The genome sequence of Rhodocytophaga aerolata KACC 12507.</title>
        <authorList>
            <person name="Zhang X."/>
        </authorList>
    </citation>
    <scope>NUCLEOTIDE SEQUENCE</scope>
    <source>
        <strain evidence="2">KACC 12507</strain>
    </source>
</reference>